<feature type="region of interest" description="Disordered" evidence="1">
    <location>
        <begin position="1"/>
        <end position="45"/>
    </location>
</feature>
<dbReference type="PANTHER" id="PTHR38663">
    <property type="match status" value="1"/>
</dbReference>
<dbReference type="InterPro" id="IPR036188">
    <property type="entry name" value="FAD/NAD-bd_sf"/>
</dbReference>
<reference evidence="2" key="2">
    <citation type="submission" date="2022-07" db="EMBL/GenBank/DDBJ databases">
        <authorList>
            <person name="Goncalves M.F.M."/>
            <person name="Hilario S."/>
            <person name="Van De Peer Y."/>
            <person name="Esteves A.C."/>
            <person name="Alves A."/>
        </authorList>
    </citation>
    <scope>NUCLEOTIDE SEQUENCE</scope>
    <source>
        <strain evidence="2">MUM 19.33</strain>
    </source>
</reference>
<dbReference type="GeneID" id="75827477"/>
<accession>A0A9P9Y3T7</accession>
<dbReference type="AlphaFoldDB" id="A0A9P9Y3T7"/>
<name>A0A9P9Y3T7_9HYPO</name>
<evidence type="ECO:0000256" key="1">
    <source>
        <dbReference type="SAM" id="MobiDB-lite"/>
    </source>
</evidence>
<feature type="region of interest" description="Disordered" evidence="1">
    <location>
        <begin position="591"/>
        <end position="636"/>
    </location>
</feature>
<dbReference type="OrthoDB" id="76038at2759"/>
<feature type="compositionally biased region" description="Polar residues" evidence="1">
    <location>
        <begin position="36"/>
        <end position="45"/>
    </location>
</feature>
<feature type="compositionally biased region" description="Acidic residues" evidence="1">
    <location>
        <begin position="593"/>
        <end position="605"/>
    </location>
</feature>
<dbReference type="RefSeq" id="XP_051363671.1">
    <property type="nucleotide sequence ID" value="XM_051505001.1"/>
</dbReference>
<dbReference type="PANTHER" id="PTHR38663:SF1">
    <property type="entry name" value="L-ORNITHINE N(5)-MONOOXYGENASE"/>
    <property type="match status" value="1"/>
</dbReference>
<dbReference type="Gene3D" id="3.50.50.60">
    <property type="entry name" value="FAD/NAD(P)-binding domain"/>
    <property type="match status" value="1"/>
</dbReference>
<dbReference type="EMBL" id="JAGIXG020000011">
    <property type="protein sequence ID" value="KAI6782815.1"/>
    <property type="molecule type" value="Genomic_DNA"/>
</dbReference>
<comment type="caution">
    <text evidence="2">The sequence shown here is derived from an EMBL/GenBank/DDBJ whole genome shotgun (WGS) entry which is preliminary data.</text>
</comment>
<protein>
    <submittedName>
        <fullName evidence="2">FAD binding domain protein</fullName>
    </submittedName>
</protein>
<evidence type="ECO:0000313" key="2">
    <source>
        <dbReference type="EMBL" id="KAI6782815.1"/>
    </source>
</evidence>
<dbReference type="SUPFAM" id="SSF51905">
    <property type="entry name" value="FAD/NAD(P)-binding domain"/>
    <property type="match status" value="1"/>
</dbReference>
<dbReference type="Proteomes" id="UP001055219">
    <property type="component" value="Unassembled WGS sequence"/>
</dbReference>
<feature type="compositionally biased region" description="Polar residues" evidence="1">
    <location>
        <begin position="8"/>
        <end position="25"/>
    </location>
</feature>
<evidence type="ECO:0000313" key="3">
    <source>
        <dbReference type="Proteomes" id="UP001055219"/>
    </source>
</evidence>
<keyword evidence="3" id="KW-1185">Reference proteome</keyword>
<proteinExistence type="predicted"/>
<sequence>MADDTREGNMSPSQADAAPTESSFAQEDMPNKPSPIANSPSLQDAAQSRVIEEEVLDVLIVGSGPCGLAISARLCERAPAATHTDEEHRRWRWLKQYGSKVALKQTKSGKEKPAKNTPRADYKMMVIDAEGDTWLNRWKRLFSAYDIKHLRSPMLWHVDPLDRDAMLGHAYRTGMDKDLVEIKNCVGAEVSKHQKKKKGTGDWRYDSNKSGRAAINLRDQNDYYTPSQKLFCEHCDDVVDRYNLGGGLIRQERLEDIDYGVVRDVSIDDEKLFTVTTSKTIKYAKAVVMAVGPANKASIPRTPSMPQEGPVPQATHTFGIGEVPSPIVKERVEAGGTTNVLVIGGGLTSAQIADLAVRSGVTKVWHLLRGKLVLKHFDVTLEWMGKYKNTMQTEFWTSDTDEERLEMLQKARGGGSITPRFYKEVVKKNIASKKLCFMECTKLTDAKLEEVDGLTKWVCQTEPAISGLPAMDYIYFATGIQTDFATLPYFQTMCEKYPIQGVGGLPCLTEELMWRKDVPLFVSGKLAGLRIGPSAPNIGGARFAADWIALALDNLIEPAGGEGRREANARLGLQDYAAGEGNMYSALGHLGVEDEENTDEEETEDSGTMYGSESAEVSDETAGTDVSDAGADEDQK</sequence>
<gene>
    <name evidence="2" type="ORF">J7T54_000958</name>
</gene>
<organism evidence="2 3">
    <name type="scientific">Emericellopsis cladophorae</name>
    <dbReference type="NCBI Taxonomy" id="2686198"/>
    <lineage>
        <taxon>Eukaryota</taxon>
        <taxon>Fungi</taxon>
        <taxon>Dikarya</taxon>
        <taxon>Ascomycota</taxon>
        <taxon>Pezizomycotina</taxon>
        <taxon>Sordariomycetes</taxon>
        <taxon>Hypocreomycetidae</taxon>
        <taxon>Hypocreales</taxon>
        <taxon>Bionectriaceae</taxon>
        <taxon>Emericellopsis</taxon>
    </lineage>
</organism>
<reference evidence="2" key="1">
    <citation type="journal article" date="2021" name="J Fungi (Basel)">
        <title>Genomic and Metabolomic Analyses of the Marine Fungus Emericellopsis cladophorae: Insights into Saltwater Adaptability Mechanisms and Its Biosynthetic Potential.</title>
        <authorList>
            <person name="Goncalves M.F.M."/>
            <person name="Hilario S."/>
            <person name="Van de Peer Y."/>
            <person name="Esteves A.C."/>
            <person name="Alves A."/>
        </authorList>
    </citation>
    <scope>NUCLEOTIDE SEQUENCE</scope>
    <source>
        <strain evidence="2">MUM 19.33</strain>
    </source>
</reference>